<organism evidence="1 2">
    <name type="scientific">Rhodoglobus vestalii</name>
    <dbReference type="NCBI Taxonomy" id="193384"/>
    <lineage>
        <taxon>Bacteria</taxon>
        <taxon>Bacillati</taxon>
        <taxon>Actinomycetota</taxon>
        <taxon>Actinomycetes</taxon>
        <taxon>Micrococcales</taxon>
        <taxon>Microbacteriaceae</taxon>
        <taxon>Rhodoglobus</taxon>
    </lineage>
</organism>
<name>A0A8H2K804_9MICO</name>
<dbReference type="EMBL" id="VFRA01000001">
    <property type="protein sequence ID" value="TQO20374.1"/>
    <property type="molecule type" value="Genomic_DNA"/>
</dbReference>
<reference evidence="1 2" key="1">
    <citation type="submission" date="2019-06" db="EMBL/GenBank/DDBJ databases">
        <title>Sequencing the genomes of 1000 actinobacteria strains.</title>
        <authorList>
            <person name="Klenk H.-P."/>
        </authorList>
    </citation>
    <scope>NUCLEOTIDE SEQUENCE [LARGE SCALE GENOMIC DNA]</scope>
    <source>
        <strain evidence="1 2">DSM 21947</strain>
    </source>
</reference>
<protein>
    <submittedName>
        <fullName evidence="1">Uncharacterized protein</fullName>
    </submittedName>
</protein>
<dbReference type="RefSeq" id="WP_021809297.1">
    <property type="nucleotide sequence ID" value="NZ_VFRA01000001.1"/>
</dbReference>
<gene>
    <name evidence="1" type="ORF">FB472_2006</name>
</gene>
<proteinExistence type="predicted"/>
<dbReference type="Proteomes" id="UP000316560">
    <property type="component" value="Unassembled WGS sequence"/>
</dbReference>
<comment type="caution">
    <text evidence="1">The sequence shown here is derived from an EMBL/GenBank/DDBJ whole genome shotgun (WGS) entry which is preliminary data.</text>
</comment>
<dbReference type="OrthoDB" id="7428016at2"/>
<accession>A0A8H2K804</accession>
<evidence type="ECO:0000313" key="2">
    <source>
        <dbReference type="Proteomes" id="UP000316560"/>
    </source>
</evidence>
<keyword evidence="2" id="KW-1185">Reference proteome</keyword>
<sequence>MRVLLKLELDCHPDDAWRAIRSPQVFQDVSYPLTQFTSLEAGGFPDLWEPGDHPVKVSAFGKFAIGEQLIAVSFAKAPGDVRIVRDHGRGLSGPLALVNRWEHSMAISAAPGGKTLYRDQLSFSAGLLTPVMWLMYWTFWQFRAAALKRLAPTWGWGTTRRTDVSL</sequence>
<dbReference type="AlphaFoldDB" id="A0A8H2K804"/>
<evidence type="ECO:0000313" key="1">
    <source>
        <dbReference type="EMBL" id="TQO20374.1"/>
    </source>
</evidence>